<protein>
    <recommendedName>
        <fullName evidence="2">Vps72/YL1 C-terminal domain-containing protein</fullName>
    </recommendedName>
</protein>
<gene>
    <name evidence="3" type="ORF">FIBSPDRAFT_965689</name>
</gene>
<sequence length="422" mass="45285">MLGFDNLTQDVEDDKDFFVKKEEEDIFGSDLAGADEETALVGVNAGEKGADEEEQRARKAKGGTTGQRKGDRKCDEKRLTISETASRLKTAAQRRKTVLVQKTYTLSKLLVHVHALDTEEGNILEHKSYLAAEEEESAEKPSLEASIADLIGADVPRADLKVCNGKARPVCTMLIALLISADLTSAPDTNLPRTGLPAPYLDPRTGVPFANVPAREVLSLILSHEYVWSAGLGCCIAWEGEQMPKSLQADESNGDAGTDLGDVATDTGKGMAVRTLLLISRVYPPRNTSIAPFASTAVGSKPSFVYTVSSISTKPAQVVWALASALPSGASPDAKLMQHVDSGICTLDLTFPISSNWSGFISAPLTESLPPCYAPSTTLTTTRAGDPAHKRYVRIVNHDILCTIGFLGLLPLAQWTQTFTTH</sequence>
<keyword evidence="4" id="KW-1185">Reference proteome</keyword>
<dbReference type="OrthoDB" id="78296at2759"/>
<evidence type="ECO:0000259" key="2">
    <source>
        <dbReference type="Pfam" id="PF08265"/>
    </source>
</evidence>
<dbReference type="InterPro" id="IPR013272">
    <property type="entry name" value="Vps72/YL1_C"/>
</dbReference>
<feature type="domain" description="Vps72/YL1 C-terminal" evidence="2">
    <location>
        <begin position="194"/>
        <end position="214"/>
    </location>
</feature>
<reference evidence="3 4" key="1">
    <citation type="journal article" date="2016" name="Mol. Biol. Evol.">
        <title>Comparative Genomics of Early-Diverging Mushroom-Forming Fungi Provides Insights into the Origins of Lignocellulose Decay Capabilities.</title>
        <authorList>
            <person name="Nagy L.G."/>
            <person name="Riley R."/>
            <person name="Tritt A."/>
            <person name="Adam C."/>
            <person name="Daum C."/>
            <person name="Floudas D."/>
            <person name="Sun H."/>
            <person name="Yadav J.S."/>
            <person name="Pangilinan J."/>
            <person name="Larsson K.H."/>
            <person name="Matsuura K."/>
            <person name="Barry K."/>
            <person name="Labutti K."/>
            <person name="Kuo R."/>
            <person name="Ohm R.A."/>
            <person name="Bhattacharya S.S."/>
            <person name="Shirouzu T."/>
            <person name="Yoshinaga Y."/>
            <person name="Martin F.M."/>
            <person name="Grigoriev I.V."/>
            <person name="Hibbett D.S."/>
        </authorList>
    </citation>
    <scope>NUCLEOTIDE SEQUENCE [LARGE SCALE GENOMIC DNA]</scope>
    <source>
        <strain evidence="3 4">CBS 109695</strain>
    </source>
</reference>
<dbReference type="Proteomes" id="UP000076532">
    <property type="component" value="Unassembled WGS sequence"/>
</dbReference>
<feature type="region of interest" description="Disordered" evidence="1">
    <location>
        <begin position="44"/>
        <end position="75"/>
    </location>
</feature>
<accession>A0A167XMD3</accession>
<name>A0A167XMD3_9AGAM</name>
<organism evidence="3 4">
    <name type="scientific">Athelia psychrophila</name>
    <dbReference type="NCBI Taxonomy" id="1759441"/>
    <lineage>
        <taxon>Eukaryota</taxon>
        <taxon>Fungi</taxon>
        <taxon>Dikarya</taxon>
        <taxon>Basidiomycota</taxon>
        <taxon>Agaricomycotina</taxon>
        <taxon>Agaricomycetes</taxon>
        <taxon>Agaricomycetidae</taxon>
        <taxon>Atheliales</taxon>
        <taxon>Atheliaceae</taxon>
        <taxon>Athelia</taxon>
    </lineage>
</organism>
<dbReference type="Pfam" id="PF08265">
    <property type="entry name" value="YL1_C"/>
    <property type="match status" value="1"/>
</dbReference>
<evidence type="ECO:0000313" key="4">
    <source>
        <dbReference type="Proteomes" id="UP000076532"/>
    </source>
</evidence>
<evidence type="ECO:0000313" key="3">
    <source>
        <dbReference type="EMBL" id="KZP07368.1"/>
    </source>
</evidence>
<dbReference type="EMBL" id="KV417753">
    <property type="protein sequence ID" value="KZP07368.1"/>
    <property type="molecule type" value="Genomic_DNA"/>
</dbReference>
<evidence type="ECO:0000256" key="1">
    <source>
        <dbReference type="SAM" id="MobiDB-lite"/>
    </source>
</evidence>
<dbReference type="STRING" id="436010.A0A167XMD3"/>
<dbReference type="AlphaFoldDB" id="A0A167XMD3"/>
<proteinExistence type="predicted"/>